<dbReference type="SUPFAM" id="SSF53448">
    <property type="entry name" value="Nucleotide-diphospho-sugar transferases"/>
    <property type="match status" value="1"/>
</dbReference>
<sequence>MNIEMLVSTMNQTNYNLIHRMNIKDRAVVINQFTDNNIQIPQNLDEEKLKFINVHDKGLSKSRNMAIDNSSGDICVICDDDLFYHDDYTNKIKTAYEENAEADVIIFCYDTDGRHKKKFYKEAKRLGYIDVMKVSSVQITFRRKSIIENEIYFDELFGTGSSYYQCGEENIFLFECLKKGLKIHFEPVSILSIDNNDESTWFNGFNDKLFLDKGAMFTALSNNFYHFLIWQFAIRKYKLYRHETNFIKAINSMYKGHKNYLSIHR</sequence>
<feature type="domain" description="Glycosyltransferase 2-like" evidence="1">
    <location>
        <begin position="35"/>
        <end position="120"/>
    </location>
</feature>
<evidence type="ECO:0000259" key="1">
    <source>
        <dbReference type="Pfam" id="PF00535"/>
    </source>
</evidence>
<dbReference type="AlphaFoldDB" id="A0A2B2L2U1"/>
<name>A0A2B2L2U1_BACCE</name>
<gene>
    <name evidence="2" type="ORF">COK05_28740</name>
</gene>
<dbReference type="Proteomes" id="UP000224386">
    <property type="component" value="Unassembled WGS sequence"/>
</dbReference>
<accession>A0A2B2L2U1</accession>
<dbReference type="InterPro" id="IPR001173">
    <property type="entry name" value="Glyco_trans_2-like"/>
</dbReference>
<evidence type="ECO:0000313" key="2">
    <source>
        <dbReference type="EMBL" id="PFQ37853.1"/>
    </source>
</evidence>
<dbReference type="Gene3D" id="3.90.550.10">
    <property type="entry name" value="Spore Coat Polysaccharide Biosynthesis Protein SpsA, Chain A"/>
    <property type="match status" value="1"/>
</dbReference>
<dbReference type="CDD" id="cd00761">
    <property type="entry name" value="Glyco_tranf_GTA_type"/>
    <property type="match status" value="1"/>
</dbReference>
<organism evidence="2">
    <name type="scientific">Bacillus cereus</name>
    <dbReference type="NCBI Taxonomy" id="1396"/>
    <lineage>
        <taxon>Bacteria</taxon>
        <taxon>Bacillati</taxon>
        <taxon>Bacillota</taxon>
        <taxon>Bacilli</taxon>
        <taxon>Bacillales</taxon>
        <taxon>Bacillaceae</taxon>
        <taxon>Bacillus</taxon>
        <taxon>Bacillus cereus group</taxon>
    </lineage>
</organism>
<dbReference type="RefSeq" id="WP_098615243.1">
    <property type="nucleotide sequence ID" value="NZ_NUMH01000045.1"/>
</dbReference>
<protein>
    <recommendedName>
        <fullName evidence="1">Glycosyltransferase 2-like domain-containing protein</fullName>
    </recommendedName>
</protein>
<dbReference type="Pfam" id="PF00535">
    <property type="entry name" value="Glycos_transf_2"/>
    <property type="match status" value="1"/>
</dbReference>
<reference evidence="2" key="1">
    <citation type="submission" date="2017-09" db="EMBL/GenBank/DDBJ databases">
        <title>Large-scale bioinformatics analysis of Bacillus genomes uncovers conserved roles of natural products in bacterial physiology.</title>
        <authorList>
            <consortium name="Agbiome Team Llc"/>
            <person name="Bleich R.M."/>
            <person name="Grubbs K.J."/>
            <person name="Santa Maria K.C."/>
            <person name="Allen S.E."/>
            <person name="Farag S."/>
            <person name="Shank E.A."/>
            <person name="Bowers A."/>
        </authorList>
    </citation>
    <scope>NUCLEOTIDE SEQUENCE [LARGE SCALE GENOMIC DNA]</scope>
    <source>
        <strain evidence="2">AFS070861</strain>
    </source>
</reference>
<dbReference type="EMBL" id="NVAP01000075">
    <property type="protein sequence ID" value="PFQ37853.1"/>
    <property type="molecule type" value="Genomic_DNA"/>
</dbReference>
<comment type="caution">
    <text evidence="2">The sequence shown here is derived from an EMBL/GenBank/DDBJ whole genome shotgun (WGS) entry which is preliminary data.</text>
</comment>
<proteinExistence type="predicted"/>
<dbReference type="InterPro" id="IPR029044">
    <property type="entry name" value="Nucleotide-diphossugar_trans"/>
</dbReference>